<dbReference type="STRING" id="39495.SAMN02745111_02262"/>
<evidence type="ECO:0000313" key="4">
    <source>
        <dbReference type="Proteomes" id="UP000190814"/>
    </source>
</evidence>
<dbReference type="GO" id="GO:0008289">
    <property type="term" value="F:lipid binding"/>
    <property type="evidence" value="ECO:0007669"/>
    <property type="project" value="UniProtKB-KW"/>
</dbReference>
<gene>
    <name evidence="3" type="ORF">SAMN02745111_02262</name>
</gene>
<dbReference type="OrthoDB" id="9780660at2"/>
<dbReference type="AlphaFoldDB" id="A0A1T4W3G6"/>
<evidence type="ECO:0000313" key="3">
    <source>
        <dbReference type="EMBL" id="SKA71782.1"/>
    </source>
</evidence>
<dbReference type="InterPro" id="IPR043168">
    <property type="entry name" value="DegV_C"/>
</dbReference>
<dbReference type="InterPro" id="IPR003797">
    <property type="entry name" value="DegV"/>
</dbReference>
<evidence type="ECO:0000256" key="1">
    <source>
        <dbReference type="ARBA" id="ARBA00003238"/>
    </source>
</evidence>
<dbReference type="SUPFAM" id="SSF82549">
    <property type="entry name" value="DAK1/DegV-like"/>
    <property type="match status" value="1"/>
</dbReference>
<dbReference type="NCBIfam" id="TIGR00762">
    <property type="entry name" value="DegV"/>
    <property type="match status" value="1"/>
</dbReference>
<dbReference type="Gene3D" id="3.30.1180.10">
    <property type="match status" value="1"/>
</dbReference>
<dbReference type="PROSITE" id="PS51482">
    <property type="entry name" value="DEGV"/>
    <property type="match status" value="1"/>
</dbReference>
<dbReference type="PANTHER" id="PTHR33434">
    <property type="entry name" value="DEGV DOMAIN-CONTAINING PROTEIN DR_1986-RELATED"/>
    <property type="match status" value="1"/>
</dbReference>
<accession>A0A1T4W3G6</accession>
<reference evidence="3 4" key="1">
    <citation type="submission" date="2017-02" db="EMBL/GenBank/DDBJ databases">
        <authorList>
            <person name="Peterson S.W."/>
        </authorList>
    </citation>
    <scope>NUCLEOTIDE SEQUENCE [LARGE SCALE GENOMIC DNA]</scope>
    <source>
        <strain evidence="3 4">ATCC 35992</strain>
    </source>
</reference>
<keyword evidence="4" id="KW-1185">Reference proteome</keyword>
<dbReference type="PANTHER" id="PTHR33434:SF3">
    <property type="entry name" value="DEGV DOMAIN-CONTAINING PROTEIN YITS"/>
    <property type="match status" value="1"/>
</dbReference>
<dbReference type="Pfam" id="PF02645">
    <property type="entry name" value="DegV"/>
    <property type="match status" value="1"/>
</dbReference>
<sequence length="294" mass="33193">MSDFVLSCSSPADLTKEQLEELGVSYIFFHFQLDGKDYYDDLGKTVPYKDFFDAMKNGSMTKTSQINVEEYYSYFEEFLKAGKDILHVTLSSGISGTYNSAMIAKTDLEEKYPDRKIYIVDSLTATGGYGLLVKKLSKLKAEGKSIEECNQWALDNRLNIQAWIFTSDLTYLIRGGRVSKTSGTIGNLLNICPMLTFDREGKLDTRYKIRGKKKVIKAVVDKVIEQAYDHENYADEIFINHADNLEDANAVIDALNERMPNVKDKITLNWIGNLIGSHTGPGLIGVFFFGNRED</sequence>
<dbReference type="EMBL" id="FUXZ01000016">
    <property type="protein sequence ID" value="SKA71782.1"/>
    <property type="molecule type" value="Genomic_DNA"/>
</dbReference>
<dbReference type="InterPro" id="IPR050270">
    <property type="entry name" value="DegV_domain_contain"/>
</dbReference>
<comment type="function">
    <text evidence="1">May bind long-chain fatty acids, such as palmitate, and may play a role in lipid transport or fatty acid metabolism.</text>
</comment>
<organism evidence="3 4">
    <name type="scientific">Eubacterium uniforme</name>
    <dbReference type="NCBI Taxonomy" id="39495"/>
    <lineage>
        <taxon>Bacteria</taxon>
        <taxon>Bacillati</taxon>
        <taxon>Bacillota</taxon>
        <taxon>Clostridia</taxon>
        <taxon>Eubacteriales</taxon>
        <taxon>Eubacteriaceae</taxon>
        <taxon>Eubacterium</taxon>
    </lineage>
</organism>
<dbReference type="Gene3D" id="3.40.50.10440">
    <property type="entry name" value="Dihydroxyacetone kinase, domain 1"/>
    <property type="match status" value="1"/>
</dbReference>
<dbReference type="Proteomes" id="UP000190814">
    <property type="component" value="Unassembled WGS sequence"/>
</dbReference>
<evidence type="ECO:0000256" key="2">
    <source>
        <dbReference type="ARBA" id="ARBA00023121"/>
    </source>
</evidence>
<dbReference type="Gene3D" id="2.20.28.50">
    <property type="entry name" value="degv family protein"/>
    <property type="match status" value="1"/>
</dbReference>
<proteinExistence type="predicted"/>
<dbReference type="RefSeq" id="WP_078767086.1">
    <property type="nucleotide sequence ID" value="NZ_FUXZ01000016.1"/>
</dbReference>
<name>A0A1T4W3G6_9FIRM</name>
<protein>
    <submittedName>
        <fullName evidence="3">EDD domain protein, DegV family</fullName>
    </submittedName>
</protein>
<keyword evidence="2" id="KW-0446">Lipid-binding</keyword>